<accession>A0ABV9VTF3</accession>
<protein>
    <submittedName>
        <fullName evidence="2">GPW/gp25 family protein</fullName>
    </submittedName>
</protein>
<organism evidence="2 3">
    <name type="scientific">Dactylosporangium cerinum</name>
    <dbReference type="NCBI Taxonomy" id="1434730"/>
    <lineage>
        <taxon>Bacteria</taxon>
        <taxon>Bacillati</taxon>
        <taxon>Actinomycetota</taxon>
        <taxon>Actinomycetes</taxon>
        <taxon>Micromonosporales</taxon>
        <taxon>Micromonosporaceae</taxon>
        <taxon>Dactylosporangium</taxon>
    </lineage>
</organism>
<comment type="caution">
    <text evidence="2">The sequence shown here is derived from an EMBL/GenBank/DDBJ whole genome shotgun (WGS) entry which is preliminary data.</text>
</comment>
<gene>
    <name evidence="2" type="ORF">ACFPIJ_17425</name>
</gene>
<dbReference type="InterPro" id="IPR007048">
    <property type="entry name" value="IraD/Gp25-like"/>
</dbReference>
<dbReference type="RefSeq" id="WP_380116082.1">
    <property type="nucleotide sequence ID" value="NZ_JBHSIU010000018.1"/>
</dbReference>
<dbReference type="Pfam" id="PF04965">
    <property type="entry name" value="GPW_gp25"/>
    <property type="match status" value="1"/>
</dbReference>
<evidence type="ECO:0000259" key="1">
    <source>
        <dbReference type="Pfam" id="PF04965"/>
    </source>
</evidence>
<dbReference type="EMBL" id="JBHSIU010000018">
    <property type="protein sequence ID" value="MFC4999608.1"/>
    <property type="molecule type" value="Genomic_DNA"/>
</dbReference>
<evidence type="ECO:0000313" key="3">
    <source>
        <dbReference type="Proteomes" id="UP001595912"/>
    </source>
</evidence>
<sequence length="123" mass="12874">MTPARHPYRLAAARRLEEADPARHIADLVRLVLLTSPGGRLHRPDFGAGLGADALFEPVGGALSGLVELRARGALTDALGDRIVVDSLTVGTEGESTVTAVVAYRLRDTGEPATLTVRVGVPV</sequence>
<reference evidence="3" key="1">
    <citation type="journal article" date="2019" name="Int. J. Syst. Evol. Microbiol.">
        <title>The Global Catalogue of Microorganisms (GCM) 10K type strain sequencing project: providing services to taxonomists for standard genome sequencing and annotation.</title>
        <authorList>
            <consortium name="The Broad Institute Genomics Platform"/>
            <consortium name="The Broad Institute Genome Sequencing Center for Infectious Disease"/>
            <person name="Wu L."/>
            <person name="Ma J."/>
        </authorList>
    </citation>
    <scope>NUCLEOTIDE SEQUENCE [LARGE SCALE GENOMIC DNA]</scope>
    <source>
        <strain evidence="3">CGMCC 4.7152</strain>
    </source>
</reference>
<feature type="domain" description="IraD/Gp25-like" evidence="1">
    <location>
        <begin position="22"/>
        <end position="109"/>
    </location>
</feature>
<evidence type="ECO:0000313" key="2">
    <source>
        <dbReference type="EMBL" id="MFC4999608.1"/>
    </source>
</evidence>
<dbReference type="SUPFAM" id="SSF160719">
    <property type="entry name" value="gpW/gp25-like"/>
    <property type="match status" value="1"/>
</dbReference>
<dbReference type="Gene3D" id="3.10.450.40">
    <property type="match status" value="1"/>
</dbReference>
<dbReference type="Proteomes" id="UP001595912">
    <property type="component" value="Unassembled WGS sequence"/>
</dbReference>
<proteinExistence type="predicted"/>
<name>A0ABV9VTF3_9ACTN</name>
<keyword evidence="3" id="KW-1185">Reference proteome</keyword>